<feature type="region of interest" description="Disordered" evidence="1">
    <location>
        <begin position="1"/>
        <end position="31"/>
    </location>
</feature>
<reference evidence="2" key="1">
    <citation type="submission" date="2022-01" db="EMBL/GenBank/DDBJ databases">
        <authorList>
            <person name="King R."/>
        </authorList>
    </citation>
    <scope>NUCLEOTIDE SEQUENCE</scope>
</reference>
<evidence type="ECO:0000313" key="2">
    <source>
        <dbReference type="EMBL" id="CAH1393667.1"/>
    </source>
</evidence>
<keyword evidence="3" id="KW-1185">Reference proteome</keyword>
<proteinExistence type="predicted"/>
<organism evidence="2 3">
    <name type="scientific">Nezara viridula</name>
    <name type="common">Southern green stink bug</name>
    <name type="synonym">Cimex viridulus</name>
    <dbReference type="NCBI Taxonomy" id="85310"/>
    <lineage>
        <taxon>Eukaryota</taxon>
        <taxon>Metazoa</taxon>
        <taxon>Ecdysozoa</taxon>
        <taxon>Arthropoda</taxon>
        <taxon>Hexapoda</taxon>
        <taxon>Insecta</taxon>
        <taxon>Pterygota</taxon>
        <taxon>Neoptera</taxon>
        <taxon>Paraneoptera</taxon>
        <taxon>Hemiptera</taxon>
        <taxon>Heteroptera</taxon>
        <taxon>Panheteroptera</taxon>
        <taxon>Pentatomomorpha</taxon>
        <taxon>Pentatomoidea</taxon>
        <taxon>Pentatomidae</taxon>
        <taxon>Pentatominae</taxon>
        <taxon>Nezara</taxon>
    </lineage>
</organism>
<gene>
    <name evidence="2" type="ORF">NEZAVI_LOCUS4295</name>
</gene>
<accession>A0A9P0E7H1</accession>
<dbReference type="EMBL" id="OV725078">
    <property type="protein sequence ID" value="CAH1393667.1"/>
    <property type="molecule type" value="Genomic_DNA"/>
</dbReference>
<sequence>MLWSALGYPSRSMHPPVKIRPNKSAPNKKSTGPDYVARYWAGRYTASNIRSNFCIGYETRKLNVFGN</sequence>
<evidence type="ECO:0000313" key="3">
    <source>
        <dbReference type="Proteomes" id="UP001152798"/>
    </source>
</evidence>
<dbReference type="Proteomes" id="UP001152798">
    <property type="component" value="Chromosome 2"/>
</dbReference>
<protein>
    <submittedName>
        <fullName evidence="2">Uncharacterized protein</fullName>
    </submittedName>
</protein>
<name>A0A9P0E7H1_NEZVI</name>
<dbReference type="AlphaFoldDB" id="A0A9P0E7H1"/>
<evidence type="ECO:0000256" key="1">
    <source>
        <dbReference type="SAM" id="MobiDB-lite"/>
    </source>
</evidence>